<comment type="caution">
    <text evidence="6">The sequence shown here is derived from an EMBL/GenBank/DDBJ whole genome shotgun (WGS) entry which is preliminary data.</text>
</comment>
<keyword evidence="7" id="KW-1185">Reference proteome</keyword>
<name>A0A4E0RBD9_FASHE</name>
<dbReference type="PANTHER" id="PTHR11675">
    <property type="entry name" value="N-ACETYLGALACTOSAMINYLTRANSFERASE"/>
    <property type="match status" value="1"/>
</dbReference>
<accession>A0A4E0RBD9</accession>
<keyword evidence="2" id="KW-1015">Disulfide bond</keyword>
<dbReference type="SUPFAM" id="SSF53448">
    <property type="entry name" value="Nucleotide-diphospho-sugar transferases"/>
    <property type="match status" value="1"/>
</dbReference>
<protein>
    <submittedName>
        <fullName evidence="6">Polypeptide N-acetylgalactosaminyltransferase</fullName>
    </submittedName>
</protein>
<dbReference type="Pfam" id="PF02709">
    <property type="entry name" value="Glyco_transf_7C"/>
    <property type="match status" value="1"/>
</dbReference>
<reference evidence="6" key="1">
    <citation type="submission" date="2019-03" db="EMBL/GenBank/DDBJ databases">
        <title>Improved annotation for the trematode Fasciola hepatica.</title>
        <authorList>
            <person name="Choi Y.-J."/>
            <person name="Martin J."/>
            <person name="Mitreva M."/>
        </authorList>
    </citation>
    <scope>NUCLEOTIDE SEQUENCE [LARGE SCALE GENOMIC DNA]</scope>
</reference>
<evidence type="ECO:0000256" key="2">
    <source>
        <dbReference type="ARBA" id="ARBA00023157"/>
    </source>
</evidence>
<dbReference type="Proteomes" id="UP000230066">
    <property type="component" value="Unassembled WGS sequence"/>
</dbReference>
<gene>
    <name evidence="6" type="ORF">D915_005301</name>
</gene>
<keyword evidence="1" id="KW-0808">Transferase</keyword>
<dbReference type="InterPro" id="IPR001173">
    <property type="entry name" value="Glyco_trans_2-like"/>
</dbReference>
<dbReference type="GO" id="GO:0006493">
    <property type="term" value="P:protein O-linked glycosylation"/>
    <property type="evidence" value="ECO:0007669"/>
    <property type="project" value="TreeGrafter"/>
</dbReference>
<evidence type="ECO:0000259" key="4">
    <source>
        <dbReference type="Pfam" id="PF00535"/>
    </source>
</evidence>
<proteinExistence type="predicted"/>
<dbReference type="Gene3D" id="3.90.550.10">
    <property type="entry name" value="Spore Coat Polysaccharide Biosynthesis Protein SpsA, Chain A"/>
    <property type="match status" value="1"/>
</dbReference>
<sequence length="418" mass="47874">MLFRNILTLGKLLICLNVSLFLCPIQIVQSRPLKSPTFDQGQICPNCECWMLHQLNGLVHPHPRTISDLQSWLPKVSIVIVFHNEEPANLLATVFSIWNTTSTNLIKEIILVDDFSDSLDAYSLIRRHDKQKFIRNPERFGLIKSRMVGARAATADVLVFLDSHVTCTTYWLEPLLVRLVSSRMRTSLMGASGEQKKADDTGHKSERLVVSPIVYDTSVYGDINRSLYLGGFTWNLTFRWEYPPTDTLITKSHFDPQSTPAISGGIYATWRDSFFQLGGYDEQMQIWGAENIELSLRTWMCHGRLEIIPCSRVGHLFRDKHPYSFPDGIEHTVVRNRKRVALVWFTHSDERVTSGIRTNLQSYLSRFYAASPTALQVESGPIGDRIDLAKQLKCHSFDWYLNTVYPKLLDESELNVEF</sequence>
<organism evidence="6 7">
    <name type="scientific">Fasciola hepatica</name>
    <name type="common">Liver fluke</name>
    <dbReference type="NCBI Taxonomy" id="6192"/>
    <lineage>
        <taxon>Eukaryota</taxon>
        <taxon>Metazoa</taxon>
        <taxon>Spiralia</taxon>
        <taxon>Lophotrochozoa</taxon>
        <taxon>Platyhelminthes</taxon>
        <taxon>Trematoda</taxon>
        <taxon>Digenea</taxon>
        <taxon>Plagiorchiida</taxon>
        <taxon>Echinostomata</taxon>
        <taxon>Echinostomatoidea</taxon>
        <taxon>Fasciolidae</taxon>
        <taxon>Fasciola</taxon>
    </lineage>
</organism>
<feature type="chain" id="PRO_5020034329" evidence="3">
    <location>
        <begin position="31"/>
        <end position="418"/>
    </location>
</feature>
<dbReference type="InterPro" id="IPR027791">
    <property type="entry name" value="Galactosyl_T_C"/>
</dbReference>
<evidence type="ECO:0000256" key="1">
    <source>
        <dbReference type="ARBA" id="ARBA00022679"/>
    </source>
</evidence>
<feature type="signal peptide" evidence="3">
    <location>
        <begin position="1"/>
        <end position="30"/>
    </location>
</feature>
<dbReference type="GO" id="GO:0004653">
    <property type="term" value="F:polypeptide N-acetylgalactosaminyltransferase activity"/>
    <property type="evidence" value="ECO:0007669"/>
    <property type="project" value="TreeGrafter"/>
</dbReference>
<evidence type="ECO:0000313" key="7">
    <source>
        <dbReference type="Proteomes" id="UP000230066"/>
    </source>
</evidence>
<keyword evidence="3" id="KW-0732">Signal</keyword>
<evidence type="ECO:0000259" key="5">
    <source>
        <dbReference type="Pfam" id="PF02709"/>
    </source>
</evidence>
<dbReference type="Pfam" id="PF00535">
    <property type="entry name" value="Glycos_transf_2"/>
    <property type="match status" value="1"/>
</dbReference>
<dbReference type="AlphaFoldDB" id="A0A4E0RBD9"/>
<dbReference type="GO" id="GO:0005794">
    <property type="term" value="C:Golgi apparatus"/>
    <property type="evidence" value="ECO:0007669"/>
    <property type="project" value="TreeGrafter"/>
</dbReference>
<feature type="domain" description="Galactosyltransferase C-terminal" evidence="5">
    <location>
        <begin position="259"/>
        <end position="321"/>
    </location>
</feature>
<evidence type="ECO:0000313" key="6">
    <source>
        <dbReference type="EMBL" id="THD23754.1"/>
    </source>
</evidence>
<feature type="domain" description="Glycosyltransferase 2-like" evidence="4">
    <location>
        <begin position="77"/>
        <end position="179"/>
    </location>
</feature>
<dbReference type="InterPro" id="IPR029044">
    <property type="entry name" value="Nucleotide-diphossugar_trans"/>
</dbReference>
<dbReference type="EMBL" id="JXXN02001965">
    <property type="protein sequence ID" value="THD23754.1"/>
    <property type="molecule type" value="Genomic_DNA"/>
</dbReference>
<evidence type="ECO:0000256" key="3">
    <source>
        <dbReference type="SAM" id="SignalP"/>
    </source>
</evidence>
<dbReference type="PANTHER" id="PTHR11675:SF126">
    <property type="entry name" value="RICIN B LECTIN DOMAIN-CONTAINING PROTEIN"/>
    <property type="match status" value="1"/>
</dbReference>